<evidence type="ECO:0000256" key="1">
    <source>
        <dbReference type="ARBA" id="ARBA00004318"/>
    </source>
</evidence>
<evidence type="ECO:0000256" key="8">
    <source>
        <dbReference type="ARBA" id="ARBA00023175"/>
    </source>
</evidence>
<feature type="compositionally biased region" description="Basic and acidic residues" evidence="12">
    <location>
        <begin position="445"/>
        <end position="455"/>
    </location>
</feature>
<reference evidence="14" key="1">
    <citation type="submission" date="2018-11" db="EMBL/GenBank/DDBJ databases">
        <authorList>
            <person name="Alioto T."/>
            <person name="Alioto T."/>
        </authorList>
    </citation>
    <scope>NUCLEOTIDE SEQUENCE</scope>
</reference>
<feature type="binding site" evidence="11">
    <location>
        <begin position="106"/>
        <end position="113"/>
    </location>
    <ligand>
        <name>ATP</name>
        <dbReference type="ChEBI" id="CHEBI:30616"/>
    </ligand>
</feature>
<dbReference type="InterPro" id="IPR000253">
    <property type="entry name" value="FHA_dom"/>
</dbReference>
<evidence type="ECO:0000313" key="15">
    <source>
        <dbReference type="Proteomes" id="UP000596742"/>
    </source>
</evidence>
<evidence type="ECO:0000259" key="13">
    <source>
        <dbReference type="PROSITE" id="PS50067"/>
    </source>
</evidence>
<dbReference type="PROSITE" id="PS50067">
    <property type="entry name" value="KINESIN_MOTOR_2"/>
    <property type="match status" value="1"/>
</dbReference>
<comment type="caution">
    <text evidence="14">The sequence shown here is derived from an EMBL/GenBank/DDBJ whole genome shotgun (WGS) entry which is preliminary data.</text>
</comment>
<dbReference type="GO" id="GO:0031966">
    <property type="term" value="C:mitochondrial membrane"/>
    <property type="evidence" value="ECO:0007669"/>
    <property type="project" value="UniProtKB-SubCell"/>
</dbReference>
<name>A0A8B6DI88_MYTGA</name>
<dbReference type="GO" id="GO:0008017">
    <property type="term" value="F:microtubule binding"/>
    <property type="evidence" value="ECO:0007669"/>
    <property type="project" value="InterPro"/>
</dbReference>
<keyword evidence="4 11" id="KW-0067">ATP-binding</keyword>
<sequence length="614" mass="67944">MAESVKVAVRVRPFNDREKNRNSTVIINMVGNQTEIKDPENLSADPRRFSFDFSYWSHDEFKERPDGYLEPTGTKYADQQTVFNDLGKGIIDNAWKGYNCSLFAYGQTGSGKSYSVVGYGKNQGIVPLFCDDLFDGIEKKRSTAGENEEYQVSLSMLEIYNEQVRDLLNPKTIAIKGGLKVRQDPKKGFYVEQMTLKQVNSYEEIDSKINEGTRNRTVASTNMNATSSRAHTIIGINFTQKCPNDVGESMTRTSIVNLVDLAGSERADSTGATGDRLKEGSAINKSLSTLGNVIKALADQSTGNKKVVVPYRDSTLTKLLQNALGGNSKTIMIAALSPADINYEETLSTLRFADRAKAIKTTATVNESPTDKLIRELREENAKLMEMIKSGGITLPIGGGGGGYTTDEVEEMKRQLQEQLNQNQSEMEQMKKSWQQKLAESEQENLGKLEEDKKKNEDRKVIPHFWNLNEDPALTAMVIHFCNDGKSTIGTKNAQPPPNIQINGLSIQKQHAIVTNKGMNVTLEPCSGAKILVNGQKIAKGVQLHHNDRVLFGPNHLYVFHHPKDASKNMKEGKSEETPTFDSANEEIAEKAGLVRHDGATSGKIVSPYSSVLF</sequence>
<dbReference type="InterPro" id="IPR001752">
    <property type="entry name" value="Kinesin_motor_dom"/>
</dbReference>
<dbReference type="GO" id="GO:0005524">
    <property type="term" value="F:ATP binding"/>
    <property type="evidence" value="ECO:0007669"/>
    <property type="project" value="UniProtKB-UniRule"/>
</dbReference>
<dbReference type="AlphaFoldDB" id="A0A8B6DI88"/>
<dbReference type="SUPFAM" id="SSF49879">
    <property type="entry name" value="SMAD/FHA domain"/>
    <property type="match status" value="1"/>
</dbReference>
<feature type="domain" description="Kinesin motor" evidence="13">
    <location>
        <begin position="4"/>
        <end position="359"/>
    </location>
</feature>
<keyword evidence="7" id="KW-0472">Membrane</keyword>
<dbReference type="InterPro" id="IPR008984">
    <property type="entry name" value="SMAD_FHA_dom_sf"/>
</dbReference>
<dbReference type="Gene3D" id="3.40.850.10">
    <property type="entry name" value="Kinesin motor domain"/>
    <property type="match status" value="1"/>
</dbReference>
<dbReference type="Pfam" id="PF00498">
    <property type="entry name" value="FHA"/>
    <property type="match status" value="1"/>
</dbReference>
<keyword evidence="15" id="KW-1185">Reference proteome</keyword>
<comment type="subcellular location">
    <subcellularLocation>
        <location evidence="1">Mitochondrion membrane</location>
        <topology evidence="1">Peripheral membrane protein</topology>
    </subcellularLocation>
</comment>
<evidence type="ECO:0000256" key="9">
    <source>
        <dbReference type="ARBA" id="ARBA00054688"/>
    </source>
</evidence>
<gene>
    <name evidence="14" type="ORF">MGAL_10B046120</name>
</gene>
<evidence type="ECO:0000256" key="5">
    <source>
        <dbReference type="ARBA" id="ARBA00023054"/>
    </source>
</evidence>
<comment type="similarity">
    <text evidence="11">Belongs to the TRAFAC class myosin-kinesin ATPase superfamily. Kinesin family.</text>
</comment>
<evidence type="ECO:0000256" key="6">
    <source>
        <dbReference type="ARBA" id="ARBA00023128"/>
    </source>
</evidence>
<feature type="region of interest" description="Disordered" evidence="12">
    <location>
        <begin position="421"/>
        <end position="455"/>
    </location>
</feature>
<dbReference type="SMART" id="SM00240">
    <property type="entry name" value="FHA"/>
    <property type="match status" value="1"/>
</dbReference>
<dbReference type="SUPFAM" id="SSF52540">
    <property type="entry name" value="P-loop containing nucleoside triphosphate hydrolases"/>
    <property type="match status" value="1"/>
</dbReference>
<organism evidence="14 15">
    <name type="scientific">Mytilus galloprovincialis</name>
    <name type="common">Mediterranean mussel</name>
    <dbReference type="NCBI Taxonomy" id="29158"/>
    <lineage>
        <taxon>Eukaryota</taxon>
        <taxon>Metazoa</taxon>
        <taxon>Spiralia</taxon>
        <taxon>Lophotrochozoa</taxon>
        <taxon>Mollusca</taxon>
        <taxon>Bivalvia</taxon>
        <taxon>Autobranchia</taxon>
        <taxon>Pteriomorphia</taxon>
        <taxon>Mytilida</taxon>
        <taxon>Mytiloidea</taxon>
        <taxon>Mytilidae</taxon>
        <taxon>Mytilinae</taxon>
        <taxon>Mytilus</taxon>
    </lineage>
</organism>
<dbReference type="Proteomes" id="UP000596742">
    <property type="component" value="Unassembled WGS sequence"/>
</dbReference>
<dbReference type="PANTHER" id="PTHR47117">
    <property type="entry name" value="STAR-RELATED LIPID TRANSFER PROTEIN 9"/>
    <property type="match status" value="1"/>
</dbReference>
<dbReference type="Gene3D" id="2.60.200.20">
    <property type="match status" value="1"/>
</dbReference>
<dbReference type="GO" id="GO:0007018">
    <property type="term" value="P:microtubule-based movement"/>
    <property type="evidence" value="ECO:0007669"/>
    <property type="project" value="InterPro"/>
</dbReference>
<dbReference type="Pfam" id="PF00225">
    <property type="entry name" value="Kinesin"/>
    <property type="match status" value="1"/>
</dbReference>
<evidence type="ECO:0000256" key="2">
    <source>
        <dbReference type="ARBA" id="ARBA00022448"/>
    </source>
</evidence>
<dbReference type="FunFam" id="3.40.850.10:FF:000063">
    <property type="entry name" value="Kinesin-like protein"/>
    <property type="match status" value="1"/>
</dbReference>
<keyword evidence="5" id="KW-0175">Coiled coil</keyword>
<dbReference type="OrthoDB" id="3176171at2759"/>
<dbReference type="EMBL" id="UYJE01003415">
    <property type="protein sequence ID" value="VDI19083.1"/>
    <property type="molecule type" value="Genomic_DNA"/>
</dbReference>
<dbReference type="SMART" id="SM00129">
    <property type="entry name" value="KISc"/>
    <property type="match status" value="1"/>
</dbReference>
<evidence type="ECO:0000256" key="12">
    <source>
        <dbReference type="SAM" id="MobiDB-lite"/>
    </source>
</evidence>
<protein>
    <recommendedName>
        <fullName evidence="10">Kinesin-like protein 6</fullName>
    </recommendedName>
</protein>
<dbReference type="GO" id="GO:0003777">
    <property type="term" value="F:microtubule motor activity"/>
    <property type="evidence" value="ECO:0007669"/>
    <property type="project" value="InterPro"/>
</dbReference>
<comment type="function">
    <text evidence="9">Microtubule-dependent motor protein required for mitochondrion morphology and transport of mitochondria in neuronal cells.</text>
</comment>
<dbReference type="InterPro" id="IPR027417">
    <property type="entry name" value="P-loop_NTPase"/>
</dbReference>
<accession>A0A8B6DI88</accession>
<evidence type="ECO:0000256" key="7">
    <source>
        <dbReference type="ARBA" id="ARBA00023136"/>
    </source>
</evidence>
<evidence type="ECO:0000256" key="3">
    <source>
        <dbReference type="ARBA" id="ARBA00022741"/>
    </source>
</evidence>
<evidence type="ECO:0000256" key="11">
    <source>
        <dbReference type="PROSITE-ProRule" id="PRU00283"/>
    </source>
</evidence>
<evidence type="ECO:0000313" key="14">
    <source>
        <dbReference type="EMBL" id="VDI19083.1"/>
    </source>
</evidence>
<evidence type="ECO:0000256" key="10">
    <source>
        <dbReference type="ARBA" id="ARBA00079247"/>
    </source>
</evidence>
<dbReference type="PRINTS" id="PR00380">
    <property type="entry name" value="KINESINHEAVY"/>
</dbReference>
<keyword evidence="6" id="KW-0496">Mitochondrion</keyword>
<dbReference type="FunFam" id="2.60.200.20:FF:000034">
    <property type="entry name" value="kinesin-like protein KIF28P"/>
    <property type="match status" value="1"/>
</dbReference>
<dbReference type="CDD" id="cd22709">
    <property type="entry name" value="FHA_KIF28P"/>
    <property type="match status" value="1"/>
</dbReference>
<dbReference type="InterPro" id="IPR036961">
    <property type="entry name" value="Kinesin_motor_dom_sf"/>
</dbReference>
<proteinExistence type="inferred from homology"/>
<keyword evidence="2" id="KW-0813">Transport</keyword>
<evidence type="ECO:0000256" key="4">
    <source>
        <dbReference type="ARBA" id="ARBA00022840"/>
    </source>
</evidence>
<keyword evidence="3 11" id="KW-0547">Nucleotide-binding</keyword>
<keyword evidence="8 11" id="KW-0505">Motor protein</keyword>